<dbReference type="InterPro" id="IPR036412">
    <property type="entry name" value="HAD-like_sf"/>
</dbReference>
<evidence type="ECO:0000256" key="6">
    <source>
        <dbReference type="ARBA" id="ARBA00048336"/>
    </source>
</evidence>
<dbReference type="GO" id="GO:0008420">
    <property type="term" value="F:RNA polymerase II CTD heptapeptide repeat phosphatase activity"/>
    <property type="evidence" value="ECO:0007669"/>
    <property type="project" value="InterPro"/>
</dbReference>
<dbReference type="Pfam" id="PF03031">
    <property type="entry name" value="NIF"/>
    <property type="match status" value="1"/>
</dbReference>
<dbReference type="Proteomes" id="UP000018050">
    <property type="component" value="Unassembled WGS sequence"/>
</dbReference>
<feature type="compositionally biased region" description="Basic and acidic residues" evidence="7">
    <location>
        <begin position="335"/>
        <end position="347"/>
    </location>
</feature>
<proteinExistence type="predicted"/>
<dbReference type="PANTHER" id="PTHR23081">
    <property type="entry name" value="RNA POLYMERASE II CTD PHOSPHATASE"/>
    <property type="match status" value="1"/>
</dbReference>
<feature type="compositionally biased region" description="Low complexity" evidence="7">
    <location>
        <begin position="282"/>
        <end position="298"/>
    </location>
</feature>
<reference evidence="9" key="2">
    <citation type="submission" date="2013-10" db="EMBL/GenBank/DDBJ databases">
        <authorList>
            <person name="Aslett M."/>
        </authorList>
    </citation>
    <scope>NUCLEOTIDE SEQUENCE</scope>
    <source>
        <strain evidence="9">Houghton</strain>
    </source>
</reference>
<reference evidence="9" key="1">
    <citation type="submission" date="2013-10" db="EMBL/GenBank/DDBJ databases">
        <title>Genomic analysis of the causative agents of coccidiosis in chickens.</title>
        <authorList>
            <person name="Reid A.J."/>
            <person name="Blake D."/>
            <person name="Billington K."/>
            <person name="Browne H."/>
            <person name="Dunn M."/>
            <person name="Hung S."/>
            <person name="Kawahara F."/>
            <person name="Miranda-Saavedra D."/>
            <person name="Mourier T."/>
            <person name="Nagra H."/>
            <person name="Otto T.D."/>
            <person name="Rawlings N."/>
            <person name="Sanchez A."/>
            <person name="Sanders M."/>
            <person name="Subramaniam C."/>
            <person name="Tay Y."/>
            <person name="Dear P."/>
            <person name="Doerig C."/>
            <person name="Gruber A."/>
            <person name="Parkinson J."/>
            <person name="Shirley M."/>
            <person name="Wan K.L."/>
            <person name="Berriman M."/>
            <person name="Tomley F."/>
            <person name="Pain A."/>
        </authorList>
    </citation>
    <scope>NUCLEOTIDE SEQUENCE</scope>
    <source>
        <strain evidence="9">Houghton</strain>
    </source>
</reference>
<feature type="region of interest" description="Disordered" evidence="7">
    <location>
        <begin position="1"/>
        <end position="89"/>
    </location>
</feature>
<dbReference type="PROSITE" id="PS50969">
    <property type="entry name" value="FCP1"/>
    <property type="match status" value="1"/>
</dbReference>
<feature type="compositionally biased region" description="Low complexity" evidence="7">
    <location>
        <begin position="351"/>
        <end position="396"/>
    </location>
</feature>
<feature type="region of interest" description="Disordered" evidence="7">
    <location>
        <begin position="260"/>
        <end position="400"/>
    </location>
</feature>
<dbReference type="AlphaFoldDB" id="U6GW75"/>
<dbReference type="OMA" id="KERTAPY"/>
<name>U6GW75_EIMAC</name>
<keyword evidence="3" id="KW-0378">Hydrolase</keyword>
<dbReference type="RefSeq" id="XP_013246598.1">
    <property type="nucleotide sequence ID" value="XM_013391144.1"/>
</dbReference>
<evidence type="ECO:0000256" key="5">
    <source>
        <dbReference type="ARBA" id="ARBA00047761"/>
    </source>
</evidence>
<dbReference type="Gene3D" id="3.40.50.1000">
    <property type="entry name" value="HAD superfamily/HAD-like"/>
    <property type="match status" value="1"/>
</dbReference>
<feature type="compositionally biased region" description="Basic and acidic residues" evidence="7">
    <location>
        <begin position="45"/>
        <end position="64"/>
    </location>
</feature>
<dbReference type="InterPro" id="IPR023214">
    <property type="entry name" value="HAD_sf"/>
</dbReference>
<evidence type="ECO:0000256" key="4">
    <source>
        <dbReference type="ARBA" id="ARBA00023242"/>
    </source>
</evidence>
<keyword evidence="10" id="KW-1185">Reference proteome</keyword>
<feature type="region of interest" description="Disordered" evidence="7">
    <location>
        <begin position="200"/>
        <end position="230"/>
    </location>
</feature>
<evidence type="ECO:0000313" key="9">
    <source>
        <dbReference type="EMBL" id="CDI84445.1"/>
    </source>
</evidence>
<evidence type="ECO:0000256" key="3">
    <source>
        <dbReference type="ARBA" id="ARBA00022801"/>
    </source>
</evidence>
<evidence type="ECO:0000256" key="7">
    <source>
        <dbReference type="SAM" id="MobiDB-lite"/>
    </source>
</evidence>
<sequence>MRDAFRGRGRGRGGGGWRGAQRAAVAESHHQQQWKSGPGLVSGLDTRHYNPREPRARPEREAEPPHGSVLPTHPPPPHRRRQQGQGFRKERTAPYEPRAVLGPHGAAAPVPVVGGGQQVVMGGRGVEGAVVGGGGGPIPHCSAPLGACMPPPTVCCSIYADQLIDYYTGKICPRRFCVAYNEVCKLVRLPEAPPAPAGAVLQPLSPGGGARGVRGDDGVQEMQVPNGPQRSQAVALEADEMSEVSQVEEGEVDEEAPAVQLTQHTSQGGQQQQQRSASAVPGLQGSAAVSGSSACPAAAPQPPAGIDASQLQKQGVVAPTPAMQQQQPMAAPNTARRDPRLAARARAETGVQQQHQEVVQNVQQPENSEPPQQSQQEMQEPQETRQQQYQQKQAKQWDPSALPAELRRQPLLSGKLPLLLDLDNTLLHAQAVGVAGYTIALEDWLDEDGLPEVYKFELPCNRKVYYLKLRPGLRRFLKALAPVFELSIYTNATQEYADLVVAILDPDRSLFGDR</sequence>
<protein>
    <recommendedName>
        <fullName evidence="2">protein-serine/threonine phosphatase</fullName>
        <ecNumber evidence="2">3.1.3.16</ecNumber>
    </recommendedName>
</protein>
<dbReference type="VEuPathDB" id="ToxoDB:EAH_00015610"/>
<evidence type="ECO:0000259" key="8">
    <source>
        <dbReference type="PROSITE" id="PS50969"/>
    </source>
</evidence>
<evidence type="ECO:0000256" key="1">
    <source>
        <dbReference type="ARBA" id="ARBA00004123"/>
    </source>
</evidence>
<dbReference type="InterPro" id="IPR039189">
    <property type="entry name" value="Fcp1"/>
</dbReference>
<feature type="domain" description="FCP1 homology" evidence="8">
    <location>
        <begin position="411"/>
        <end position="514"/>
    </location>
</feature>
<dbReference type="InterPro" id="IPR004274">
    <property type="entry name" value="FCP1_dom"/>
</dbReference>
<dbReference type="PANTHER" id="PTHR23081:SF36">
    <property type="entry name" value="RNA POLYMERASE II SUBUNIT A C-TERMINAL DOMAIN PHOSPHATASE"/>
    <property type="match status" value="1"/>
</dbReference>
<dbReference type="SMART" id="SM00577">
    <property type="entry name" value="CPDc"/>
    <property type="match status" value="1"/>
</dbReference>
<feature type="compositionally biased region" description="Low complexity" evidence="7">
    <location>
        <begin position="318"/>
        <end position="332"/>
    </location>
</feature>
<dbReference type="GeneID" id="25269631"/>
<comment type="catalytic activity">
    <reaction evidence="5">
        <text>O-phospho-L-seryl-[protein] + H2O = L-seryl-[protein] + phosphate</text>
        <dbReference type="Rhea" id="RHEA:20629"/>
        <dbReference type="Rhea" id="RHEA-COMP:9863"/>
        <dbReference type="Rhea" id="RHEA-COMP:11604"/>
        <dbReference type="ChEBI" id="CHEBI:15377"/>
        <dbReference type="ChEBI" id="CHEBI:29999"/>
        <dbReference type="ChEBI" id="CHEBI:43474"/>
        <dbReference type="ChEBI" id="CHEBI:83421"/>
        <dbReference type="EC" id="3.1.3.16"/>
    </reaction>
</comment>
<dbReference type="GO" id="GO:0005634">
    <property type="term" value="C:nucleus"/>
    <property type="evidence" value="ECO:0007669"/>
    <property type="project" value="UniProtKB-SubCell"/>
</dbReference>
<evidence type="ECO:0000256" key="2">
    <source>
        <dbReference type="ARBA" id="ARBA00013081"/>
    </source>
</evidence>
<evidence type="ECO:0000313" key="10">
    <source>
        <dbReference type="Proteomes" id="UP000018050"/>
    </source>
</evidence>
<dbReference type="OrthoDB" id="10249888at2759"/>
<dbReference type="SUPFAM" id="SSF56784">
    <property type="entry name" value="HAD-like"/>
    <property type="match status" value="1"/>
</dbReference>
<accession>U6GW75</accession>
<dbReference type="EC" id="3.1.3.16" evidence="2"/>
<organism evidence="9 10">
    <name type="scientific">Eimeria acervulina</name>
    <name type="common">Coccidian parasite</name>
    <dbReference type="NCBI Taxonomy" id="5801"/>
    <lineage>
        <taxon>Eukaryota</taxon>
        <taxon>Sar</taxon>
        <taxon>Alveolata</taxon>
        <taxon>Apicomplexa</taxon>
        <taxon>Conoidasida</taxon>
        <taxon>Coccidia</taxon>
        <taxon>Eucoccidiorida</taxon>
        <taxon>Eimeriorina</taxon>
        <taxon>Eimeriidae</taxon>
        <taxon>Eimeria</taxon>
    </lineage>
</organism>
<dbReference type="EMBL" id="HG673679">
    <property type="protein sequence ID" value="CDI84445.1"/>
    <property type="molecule type" value="Genomic_DNA"/>
</dbReference>
<comment type="catalytic activity">
    <reaction evidence="6">
        <text>O-phospho-L-threonyl-[protein] + H2O = L-threonyl-[protein] + phosphate</text>
        <dbReference type="Rhea" id="RHEA:47004"/>
        <dbReference type="Rhea" id="RHEA-COMP:11060"/>
        <dbReference type="Rhea" id="RHEA-COMP:11605"/>
        <dbReference type="ChEBI" id="CHEBI:15377"/>
        <dbReference type="ChEBI" id="CHEBI:30013"/>
        <dbReference type="ChEBI" id="CHEBI:43474"/>
        <dbReference type="ChEBI" id="CHEBI:61977"/>
        <dbReference type="EC" id="3.1.3.16"/>
    </reaction>
</comment>
<keyword evidence="4" id="KW-0539">Nucleus</keyword>
<gene>
    <name evidence="9" type="ORF">EAH_00015610</name>
</gene>
<comment type="subcellular location">
    <subcellularLocation>
        <location evidence="1">Nucleus</location>
    </subcellularLocation>
</comment>